<gene>
    <name evidence="4" type="ORF">FYJ58_05075</name>
</gene>
<sequence>MREKKMNTRDVVLTGMLTAVLAVMSQISIPLPSGVPITLQTFGVALCGAVLGWKLGTIAVFAYVLLGMVGAPVFAGFQGGIAILLGKTGGFIWGFIIMALLCGAAQSMKNKCLASLVGIAGLAIDHILGVVGFAILTGVGLKQSFLLVSLPFLLKDIISVLGAFAIAAILHKQLLAANLFGVQEKKL</sequence>
<evidence type="ECO:0000313" key="4">
    <source>
        <dbReference type="EMBL" id="MSS63250.1"/>
    </source>
</evidence>
<keyword evidence="2" id="KW-1003">Cell membrane</keyword>
<dbReference type="RefSeq" id="WP_154518196.1">
    <property type="nucleotide sequence ID" value="NZ_VUMT01000005.1"/>
</dbReference>
<comment type="caution">
    <text evidence="4">The sequence shown here is derived from an EMBL/GenBank/DDBJ whole genome shotgun (WGS) entry which is preliminary data.</text>
</comment>
<reference evidence="4 5" key="1">
    <citation type="submission" date="2019-08" db="EMBL/GenBank/DDBJ databases">
        <title>In-depth cultivation of the pig gut microbiome towards novel bacterial diversity and tailored functional studies.</title>
        <authorList>
            <person name="Wylensek D."/>
            <person name="Hitch T.C.A."/>
            <person name="Clavel T."/>
        </authorList>
    </citation>
    <scope>NUCLEOTIDE SEQUENCE [LARGE SCALE GENOMIC DNA]</scope>
    <source>
        <strain evidence="4 5">WCA-693-APC-MOT-I</strain>
    </source>
</reference>
<dbReference type="PIRSF" id="PIRSF016661">
    <property type="entry name" value="BioY"/>
    <property type="match status" value="1"/>
</dbReference>
<feature type="transmembrane region" description="Helical" evidence="3">
    <location>
        <begin position="60"/>
        <end position="85"/>
    </location>
</feature>
<proteinExistence type="inferred from homology"/>
<evidence type="ECO:0000313" key="5">
    <source>
        <dbReference type="Proteomes" id="UP000482209"/>
    </source>
</evidence>
<evidence type="ECO:0000256" key="2">
    <source>
        <dbReference type="PIRNR" id="PIRNR016661"/>
    </source>
</evidence>
<keyword evidence="3" id="KW-0812">Transmembrane</keyword>
<feature type="transmembrane region" description="Helical" evidence="3">
    <location>
        <begin position="145"/>
        <end position="170"/>
    </location>
</feature>
<dbReference type="GO" id="GO:0015225">
    <property type="term" value="F:biotin transmembrane transporter activity"/>
    <property type="evidence" value="ECO:0007669"/>
    <property type="project" value="UniProtKB-UniRule"/>
</dbReference>
<dbReference type="InterPro" id="IPR003784">
    <property type="entry name" value="BioY"/>
</dbReference>
<feature type="transmembrane region" description="Helical" evidence="3">
    <location>
        <begin position="115"/>
        <end position="139"/>
    </location>
</feature>
<dbReference type="PANTHER" id="PTHR34295:SF1">
    <property type="entry name" value="BIOTIN TRANSPORTER BIOY"/>
    <property type="match status" value="1"/>
</dbReference>
<comment type="subcellular location">
    <subcellularLocation>
        <location evidence="2">Cell membrane</location>
        <topology evidence="2">Multi-pass membrane protein</topology>
    </subcellularLocation>
</comment>
<evidence type="ECO:0000256" key="3">
    <source>
        <dbReference type="SAM" id="Phobius"/>
    </source>
</evidence>
<dbReference type="GO" id="GO:0005886">
    <property type="term" value="C:plasma membrane"/>
    <property type="evidence" value="ECO:0007669"/>
    <property type="project" value="UniProtKB-SubCell"/>
</dbReference>
<name>A0A6L5XWM9_9FIRM</name>
<keyword evidence="3" id="KW-1133">Transmembrane helix</keyword>
<dbReference type="PANTHER" id="PTHR34295">
    <property type="entry name" value="BIOTIN TRANSPORTER BIOY"/>
    <property type="match status" value="1"/>
</dbReference>
<feature type="transmembrane region" description="Helical" evidence="3">
    <location>
        <begin position="91"/>
        <end position="108"/>
    </location>
</feature>
<keyword evidence="2 3" id="KW-0472">Membrane</keyword>
<protein>
    <recommendedName>
        <fullName evidence="2">Biotin transporter</fullName>
    </recommendedName>
</protein>
<organism evidence="4 5">
    <name type="scientific">Velocimicrobium porci</name>
    <dbReference type="NCBI Taxonomy" id="2606634"/>
    <lineage>
        <taxon>Bacteria</taxon>
        <taxon>Bacillati</taxon>
        <taxon>Bacillota</taxon>
        <taxon>Clostridia</taxon>
        <taxon>Lachnospirales</taxon>
        <taxon>Lachnospiraceae</taxon>
        <taxon>Velocimicrobium</taxon>
    </lineage>
</organism>
<keyword evidence="5" id="KW-1185">Reference proteome</keyword>
<evidence type="ECO:0000256" key="1">
    <source>
        <dbReference type="ARBA" id="ARBA00010692"/>
    </source>
</evidence>
<accession>A0A6L5XWM9</accession>
<dbReference type="Pfam" id="PF02632">
    <property type="entry name" value="BioY"/>
    <property type="match status" value="1"/>
</dbReference>
<keyword evidence="2" id="KW-0813">Transport</keyword>
<dbReference type="EMBL" id="VUMT01000005">
    <property type="protein sequence ID" value="MSS63250.1"/>
    <property type="molecule type" value="Genomic_DNA"/>
</dbReference>
<dbReference type="Gene3D" id="1.10.1760.20">
    <property type="match status" value="1"/>
</dbReference>
<dbReference type="Proteomes" id="UP000482209">
    <property type="component" value="Unassembled WGS sequence"/>
</dbReference>
<dbReference type="AlphaFoldDB" id="A0A6L5XWM9"/>
<comment type="similarity">
    <text evidence="1 2">Belongs to the BioY family.</text>
</comment>
<feature type="transmembrane region" description="Helical" evidence="3">
    <location>
        <begin position="35"/>
        <end position="53"/>
    </location>
</feature>